<feature type="domain" description="VOC" evidence="1">
    <location>
        <begin position="135"/>
        <end position="246"/>
    </location>
</feature>
<dbReference type="RefSeq" id="WP_171419874.1">
    <property type="nucleotide sequence ID" value="NZ_JABFJW010000266.1"/>
</dbReference>
<reference evidence="2 3" key="1">
    <citation type="submission" date="2020-05" db="EMBL/GenBank/DDBJ databases">
        <authorList>
            <person name="Whitworth D."/>
        </authorList>
    </citation>
    <scope>NUCLEOTIDE SEQUENCE [LARGE SCALE GENOMIC DNA]</scope>
    <source>
        <strain evidence="2 3">CA046A</strain>
    </source>
</reference>
<dbReference type="CDD" id="cd07247">
    <property type="entry name" value="SgaA_N_like"/>
    <property type="match status" value="1"/>
</dbReference>
<dbReference type="InterPro" id="IPR029068">
    <property type="entry name" value="Glyas_Bleomycin-R_OHBP_Dase"/>
</dbReference>
<dbReference type="Gene3D" id="3.10.180.10">
    <property type="entry name" value="2,3-Dihydroxybiphenyl 1,2-Dioxygenase, domain 1"/>
    <property type="match status" value="2"/>
</dbReference>
<gene>
    <name evidence="2" type="ORF">HNS30_27710</name>
</gene>
<dbReference type="InterPro" id="IPR037523">
    <property type="entry name" value="VOC_core"/>
</dbReference>
<dbReference type="InterPro" id="IPR041581">
    <property type="entry name" value="Glyoxalase_6"/>
</dbReference>
<dbReference type="PANTHER" id="PTHR33993:SF14">
    <property type="entry name" value="GB|AAF24581.1"/>
    <property type="match status" value="1"/>
</dbReference>
<proteinExistence type="predicted"/>
<sequence length="250" mass="26455">MREGRAILGRVVWRELTTPEPEKAKAFYADLCGWTYEEAAPGAGTTIRLAEQPLGAIRQAQRVGFGTGWVSFVSVDNVDASVVIASADGGGALPGLRDVPGLGRVARVVDYAEAMLAAVKSPPGTPVPPKAEVGAFCWETLITPDVARAKEFYGKVFGWRLQSSADGNTLFAADSTPAGQVASAEESPDARQHWRTHLRVDNLDATREHAVRLGAKVLIPRRAGPAGGSLAVLTDPTGVEFGLLEPARSN</sequence>
<evidence type="ECO:0000313" key="2">
    <source>
        <dbReference type="EMBL" id="NOK12836.1"/>
    </source>
</evidence>
<dbReference type="EMBL" id="JABFJW010000266">
    <property type="protein sequence ID" value="NOK12836.1"/>
    <property type="molecule type" value="Genomic_DNA"/>
</dbReference>
<evidence type="ECO:0000313" key="3">
    <source>
        <dbReference type="Proteomes" id="UP000528460"/>
    </source>
</evidence>
<feature type="domain" description="VOC" evidence="1">
    <location>
        <begin position="10"/>
        <end position="121"/>
    </location>
</feature>
<protein>
    <submittedName>
        <fullName evidence="2">VOC family protein</fullName>
    </submittedName>
</protein>
<organism evidence="2 3">
    <name type="scientific">Corallococcus exercitus</name>
    <dbReference type="NCBI Taxonomy" id="2316736"/>
    <lineage>
        <taxon>Bacteria</taxon>
        <taxon>Pseudomonadati</taxon>
        <taxon>Myxococcota</taxon>
        <taxon>Myxococcia</taxon>
        <taxon>Myxococcales</taxon>
        <taxon>Cystobacterineae</taxon>
        <taxon>Myxococcaceae</taxon>
        <taxon>Corallococcus</taxon>
    </lineage>
</organism>
<dbReference type="AlphaFoldDB" id="A0A7Y4NGQ1"/>
<comment type="caution">
    <text evidence="2">The sequence shown here is derived from an EMBL/GenBank/DDBJ whole genome shotgun (WGS) entry which is preliminary data.</text>
</comment>
<dbReference type="SUPFAM" id="SSF54593">
    <property type="entry name" value="Glyoxalase/Bleomycin resistance protein/Dihydroxybiphenyl dioxygenase"/>
    <property type="match status" value="2"/>
</dbReference>
<dbReference type="Proteomes" id="UP000528460">
    <property type="component" value="Unassembled WGS sequence"/>
</dbReference>
<dbReference type="Pfam" id="PF18029">
    <property type="entry name" value="Glyoxalase_6"/>
    <property type="match status" value="1"/>
</dbReference>
<dbReference type="InterPro" id="IPR052164">
    <property type="entry name" value="Anthracycline_SecMetBiosynth"/>
</dbReference>
<dbReference type="PANTHER" id="PTHR33993">
    <property type="entry name" value="GLYOXALASE-RELATED"/>
    <property type="match status" value="1"/>
</dbReference>
<accession>A0A7Y4NGQ1</accession>
<evidence type="ECO:0000259" key="1">
    <source>
        <dbReference type="PROSITE" id="PS51819"/>
    </source>
</evidence>
<dbReference type="PROSITE" id="PS51819">
    <property type="entry name" value="VOC"/>
    <property type="match status" value="2"/>
</dbReference>
<name>A0A7Y4NGQ1_9BACT</name>